<evidence type="ECO:0000256" key="15">
    <source>
        <dbReference type="ARBA" id="ARBA00048478"/>
    </source>
</evidence>
<dbReference type="GO" id="GO:0036431">
    <property type="term" value="F:dCMP kinase activity"/>
    <property type="evidence" value="ECO:0007669"/>
    <property type="project" value="InterPro"/>
</dbReference>
<dbReference type="Pfam" id="PF02569">
    <property type="entry name" value="Pantoate_ligase"/>
    <property type="match status" value="1"/>
</dbReference>
<keyword evidence="12 17" id="KW-0511">Multifunctional enzyme</keyword>
<evidence type="ECO:0000256" key="11">
    <source>
        <dbReference type="ARBA" id="ARBA00022840"/>
    </source>
</evidence>
<dbReference type="CDD" id="cd02020">
    <property type="entry name" value="CMPK"/>
    <property type="match status" value="1"/>
</dbReference>
<evidence type="ECO:0000256" key="7">
    <source>
        <dbReference type="ARBA" id="ARBA00022655"/>
    </source>
</evidence>
<evidence type="ECO:0000313" key="20">
    <source>
        <dbReference type="Proteomes" id="UP000231057"/>
    </source>
</evidence>
<feature type="binding site" evidence="17">
    <location>
        <begin position="189"/>
        <end position="192"/>
    </location>
    <ligand>
        <name>ATP</name>
        <dbReference type="ChEBI" id="CHEBI:30616"/>
    </ligand>
</feature>
<feature type="binding site" evidence="17">
    <location>
        <position position="158"/>
    </location>
    <ligand>
        <name>(R)-pantoate</name>
        <dbReference type="ChEBI" id="CHEBI:15980"/>
    </ligand>
</feature>
<dbReference type="InterPro" id="IPR003721">
    <property type="entry name" value="Pantoate_ligase"/>
</dbReference>
<dbReference type="InterPro" id="IPR027417">
    <property type="entry name" value="P-loop_NTPase"/>
</dbReference>
<dbReference type="OrthoDB" id="9773087at2"/>
<dbReference type="NCBIfam" id="NF010004">
    <property type="entry name" value="PRK13477.1"/>
    <property type="match status" value="1"/>
</dbReference>
<dbReference type="GO" id="GO:0015940">
    <property type="term" value="P:pantothenate biosynthetic process"/>
    <property type="evidence" value="ECO:0007669"/>
    <property type="project" value="UniProtKB-UniRule"/>
</dbReference>
<evidence type="ECO:0000256" key="9">
    <source>
        <dbReference type="ARBA" id="ARBA00022741"/>
    </source>
</evidence>
<feature type="binding site" evidence="17">
    <location>
        <begin position="32"/>
        <end position="39"/>
    </location>
    <ligand>
        <name>ATP</name>
        <dbReference type="ChEBI" id="CHEBI:30616"/>
    </ligand>
</feature>
<comment type="catalytic activity">
    <reaction evidence="15 17">
        <text>CMP + ATP = CDP + ADP</text>
        <dbReference type="Rhea" id="RHEA:11600"/>
        <dbReference type="ChEBI" id="CHEBI:30616"/>
        <dbReference type="ChEBI" id="CHEBI:58069"/>
        <dbReference type="ChEBI" id="CHEBI:60377"/>
        <dbReference type="ChEBI" id="CHEBI:456216"/>
        <dbReference type="EC" id="2.7.4.25"/>
    </reaction>
</comment>
<dbReference type="EMBL" id="CP018092">
    <property type="protein sequence ID" value="ATS18925.1"/>
    <property type="molecule type" value="Genomic_DNA"/>
</dbReference>
<dbReference type="HAMAP" id="MF_00158">
    <property type="entry name" value="PanC"/>
    <property type="match status" value="1"/>
</dbReference>
<dbReference type="GO" id="GO:0006220">
    <property type="term" value="P:pyrimidine nucleotide metabolic process"/>
    <property type="evidence" value="ECO:0007669"/>
    <property type="project" value="UniProtKB-UniRule"/>
</dbReference>
<dbReference type="PANTHER" id="PTHR21299">
    <property type="entry name" value="CYTIDYLATE KINASE/PANTOATE-BETA-ALANINE LIGASE"/>
    <property type="match status" value="1"/>
</dbReference>
<comment type="function">
    <text evidence="16 17">Catalyzes the condensation of pantoate with beta-alanine in an ATP-dependent reaction via a pantoyl-adenylate intermediate.</text>
</comment>
<dbReference type="SUPFAM" id="SSF52540">
    <property type="entry name" value="P-loop containing nucleoside triphosphate hydrolases"/>
    <property type="match status" value="1"/>
</dbReference>
<proteinExistence type="inferred from homology"/>
<dbReference type="InterPro" id="IPR004821">
    <property type="entry name" value="Cyt_trans-like"/>
</dbReference>
<comment type="pathway">
    <text evidence="2 17">Cofactor biosynthesis; (R)-pantothenate biosynthesis; (R)-pantothenate from (R)-pantoate and beta-alanine: step 1/1.</text>
</comment>
<dbReference type="PANTHER" id="PTHR21299:SF1">
    <property type="entry name" value="PANTOATE--BETA-ALANINE LIGASE"/>
    <property type="match status" value="1"/>
</dbReference>
<keyword evidence="5 17" id="KW-0963">Cytoplasm</keyword>
<keyword evidence="7 17" id="KW-0566">Pantothenate biosynthesis</keyword>
<organism evidence="19 20">
    <name type="scientific">Parathermosynechococcus lividus PCC 6715</name>
    <dbReference type="NCBI Taxonomy" id="1917166"/>
    <lineage>
        <taxon>Bacteria</taxon>
        <taxon>Bacillati</taxon>
        <taxon>Cyanobacteriota</taxon>
        <taxon>Cyanophyceae</taxon>
        <taxon>Acaryochloridales</taxon>
        <taxon>Thermosynechococcaceae</taxon>
        <taxon>Parathermosynechococcus</taxon>
    </lineage>
</organism>
<feature type="active site" description="Proton donor" evidence="17">
    <location>
        <position position="39"/>
    </location>
</feature>
<evidence type="ECO:0000256" key="4">
    <source>
        <dbReference type="ARBA" id="ARBA00009427"/>
    </source>
</evidence>
<keyword evidence="8 17" id="KW-0808">Transferase</keyword>
<dbReference type="InterPro" id="IPR003136">
    <property type="entry name" value="Cytidylate_kin"/>
</dbReference>
<dbReference type="InterPro" id="IPR042176">
    <property type="entry name" value="Pantoate_ligase_C"/>
</dbReference>
<evidence type="ECO:0000256" key="8">
    <source>
        <dbReference type="ARBA" id="ARBA00022679"/>
    </source>
</evidence>
<comment type="catalytic activity">
    <reaction evidence="14 17">
        <text>(R)-pantoate + beta-alanine + ATP = (R)-pantothenate + AMP + diphosphate + H(+)</text>
        <dbReference type="Rhea" id="RHEA:10912"/>
        <dbReference type="ChEBI" id="CHEBI:15378"/>
        <dbReference type="ChEBI" id="CHEBI:15980"/>
        <dbReference type="ChEBI" id="CHEBI:29032"/>
        <dbReference type="ChEBI" id="CHEBI:30616"/>
        <dbReference type="ChEBI" id="CHEBI:33019"/>
        <dbReference type="ChEBI" id="CHEBI:57966"/>
        <dbReference type="ChEBI" id="CHEBI:456215"/>
        <dbReference type="EC" id="6.3.2.1"/>
    </reaction>
</comment>
<evidence type="ECO:0000256" key="6">
    <source>
        <dbReference type="ARBA" id="ARBA00022598"/>
    </source>
</evidence>
<dbReference type="RefSeq" id="WP_099799264.1">
    <property type="nucleotide sequence ID" value="NZ_CP018092.1"/>
</dbReference>
<dbReference type="GO" id="GO:0036430">
    <property type="term" value="F:CMP kinase activity"/>
    <property type="evidence" value="ECO:0007669"/>
    <property type="project" value="RHEA"/>
</dbReference>
<feature type="domain" description="Cytidylate kinase" evidence="18">
    <location>
        <begin position="292"/>
        <end position="507"/>
    </location>
</feature>
<evidence type="ECO:0000256" key="12">
    <source>
        <dbReference type="ARBA" id="ARBA00023268"/>
    </source>
</evidence>
<dbReference type="Proteomes" id="UP000231057">
    <property type="component" value="Chromosome"/>
</dbReference>
<evidence type="ECO:0000313" key="19">
    <source>
        <dbReference type="EMBL" id="ATS18925.1"/>
    </source>
</evidence>
<keyword evidence="10 17" id="KW-0418">Kinase</keyword>
<dbReference type="InterPro" id="IPR014729">
    <property type="entry name" value="Rossmann-like_a/b/a_fold"/>
</dbReference>
<dbReference type="KEGG" id="slw:BRW62_09420"/>
<dbReference type="InterPro" id="IPR011994">
    <property type="entry name" value="Cytidylate_kinase_dom"/>
</dbReference>
<comment type="similarity">
    <text evidence="17">In the N-terminal section; belongs to the pantothenate synthetase family.</text>
</comment>
<evidence type="ECO:0000256" key="3">
    <source>
        <dbReference type="ARBA" id="ARBA00009256"/>
    </source>
</evidence>
<evidence type="ECO:0000256" key="17">
    <source>
        <dbReference type="HAMAP-Rule" id="MF_01349"/>
    </source>
</evidence>
<evidence type="ECO:0000256" key="10">
    <source>
        <dbReference type="ARBA" id="ARBA00022777"/>
    </source>
</evidence>
<dbReference type="GO" id="GO:0005829">
    <property type="term" value="C:cytosol"/>
    <property type="evidence" value="ECO:0007669"/>
    <property type="project" value="TreeGrafter"/>
</dbReference>
<dbReference type="Pfam" id="PF02224">
    <property type="entry name" value="Cytidylate_kin"/>
    <property type="match status" value="1"/>
</dbReference>
<accession>A0A2D2Q340</accession>
<comment type="subcellular location">
    <subcellularLocation>
        <location evidence="1 17">Cytoplasm</location>
    </subcellularLocation>
</comment>
<evidence type="ECO:0000256" key="14">
    <source>
        <dbReference type="ARBA" id="ARBA00048258"/>
    </source>
</evidence>
<keyword evidence="9 17" id="KW-0547">Nucleotide-binding</keyword>
<dbReference type="EC" id="6.3.2.1" evidence="17"/>
<dbReference type="FunFam" id="3.40.50.620:FF:000114">
    <property type="entry name" value="Pantothenate synthetase"/>
    <property type="match status" value="1"/>
</dbReference>
<comment type="similarity">
    <text evidence="4">Belongs to the cytidylate kinase family. Type 1 subfamily.</text>
</comment>
<feature type="binding site" evidence="17">
    <location>
        <position position="63"/>
    </location>
    <ligand>
        <name>(R)-pantoate</name>
        <dbReference type="ChEBI" id="CHEBI:15980"/>
    </ligand>
</feature>
<feature type="region of interest" description="Cytidylate kinase" evidence="17">
    <location>
        <begin position="283"/>
        <end position="513"/>
    </location>
</feature>
<dbReference type="UniPathway" id="UPA00028">
    <property type="reaction ID" value="UER00005"/>
</dbReference>
<dbReference type="GO" id="GO:0015949">
    <property type="term" value="P:nucleobase-containing small molecule interconversion"/>
    <property type="evidence" value="ECO:0007669"/>
    <property type="project" value="TreeGrafter"/>
</dbReference>
<dbReference type="Gene3D" id="3.30.1300.10">
    <property type="entry name" value="Pantoate-beta-alanine ligase, C-terminal domain"/>
    <property type="match status" value="1"/>
</dbReference>
<evidence type="ECO:0000256" key="2">
    <source>
        <dbReference type="ARBA" id="ARBA00004990"/>
    </source>
</evidence>
<feature type="binding site" evidence="17">
    <location>
        <position position="181"/>
    </location>
    <ligand>
        <name>ATP</name>
        <dbReference type="ChEBI" id="CHEBI:30616"/>
    </ligand>
</feature>
<comment type="similarity">
    <text evidence="17">In the C-terminal section; belongs to the cytidylate kinase family. Type 1 subfamily.</text>
</comment>
<reference evidence="20" key="2">
    <citation type="journal article" date="2022" name="Front. Microbiol.">
        <title>Comparative Genomic Analysis Revealed Distinct Molecular Components and Organization of CO2-Concentrating Mechanism in Thermophilic Cyanobacteria.</title>
        <authorList>
            <person name="Tang J."/>
            <person name="Zhou H."/>
            <person name="Yao D."/>
            <person name="Riaz S."/>
            <person name="You D."/>
            <person name="Klepacz-Smolka A."/>
            <person name="Daroch M."/>
        </authorList>
    </citation>
    <scope>NUCLEOTIDE SEQUENCE [LARGE SCALE GENOMIC DNA]</scope>
    <source>
        <strain evidence="20">PCC 6715</strain>
    </source>
</reference>
<comment type="catalytic activity">
    <reaction evidence="13 17">
        <text>dCMP + ATP = dCDP + ADP</text>
        <dbReference type="Rhea" id="RHEA:25094"/>
        <dbReference type="ChEBI" id="CHEBI:30616"/>
        <dbReference type="ChEBI" id="CHEBI:57566"/>
        <dbReference type="ChEBI" id="CHEBI:58593"/>
        <dbReference type="ChEBI" id="CHEBI:456216"/>
        <dbReference type="EC" id="2.7.4.25"/>
    </reaction>
</comment>
<sequence length="513" mass="56799">MGTFHHVNTIVGLQTALSHLTPPRTIGFVPTMGALHRGHQSLIERARQDCDVVVVSIFINPLQFAPHEDLERYPRSLTADLQLCRDLGVDIVFTPSVHELYPHGLDGLTTVDPPKQLTSGLCGRSRPGHFRGVATVVLKLLHIIQPDRAYFGQKDAQQLAIIRRCVADLNLDVEIIACPIVRDSDGLALSSRNQYLSERERATALALSQALQLATQAFRNGCVTAAILRQQVTSHLQQFPDLRLDYAELVHPDTLAPLEQVDTVGLLAIAAWVGNTRLIDNCLLDRRLGILAIDGPAGAGKSTVTRQAAHALGLQYLDTGAMYRAATWWCLQHHIDLTDEVAVVEAVAQCRIRLDSRDPNQPSQVWLNDQDITAAIRSLEVTQRVSQVAALPGVRRLMVQQQRQMGAQGGVAAEGRDIGTHVFPEAGVKIFLTASSQERAKRRWQELQEQGQQEITYEDLLQQIIERDTADQQRACAPFRKAADAIEVCTDNLSIADVIDKIVHLYRSRYPQA</sequence>
<keyword evidence="6 17" id="KW-0436">Ligase</keyword>
<dbReference type="HAMAP" id="MF_01349">
    <property type="entry name" value="PanCY"/>
    <property type="match status" value="1"/>
</dbReference>
<feature type="region of interest" description="Pantoate--beta-alanine ligase" evidence="17">
    <location>
        <begin position="1"/>
        <end position="282"/>
    </location>
</feature>
<dbReference type="NCBIfam" id="TIGR00125">
    <property type="entry name" value="cyt_tran_rel"/>
    <property type="match status" value="1"/>
</dbReference>
<dbReference type="GO" id="GO:0004592">
    <property type="term" value="F:pantoate-beta-alanine ligase activity"/>
    <property type="evidence" value="ECO:0007669"/>
    <property type="project" value="UniProtKB-UniRule"/>
</dbReference>
<evidence type="ECO:0000256" key="5">
    <source>
        <dbReference type="ARBA" id="ARBA00022490"/>
    </source>
</evidence>
<dbReference type="NCBIfam" id="TIGR00018">
    <property type="entry name" value="panC"/>
    <property type="match status" value="1"/>
</dbReference>
<dbReference type="EC" id="2.7.4.25" evidence="17"/>
<dbReference type="Gene3D" id="3.40.50.300">
    <property type="entry name" value="P-loop containing nucleotide triphosphate hydrolases"/>
    <property type="match status" value="1"/>
</dbReference>
<dbReference type="InterPro" id="IPR024894">
    <property type="entry name" value="Pantoate_ligase/cytidylate_kin"/>
</dbReference>
<dbReference type="GO" id="GO:0005524">
    <property type="term" value="F:ATP binding"/>
    <property type="evidence" value="ECO:0007669"/>
    <property type="project" value="UniProtKB-UniRule"/>
</dbReference>
<comment type="similarity">
    <text evidence="3">Belongs to the pantothenate synthetase family.</text>
</comment>
<evidence type="ECO:0000256" key="1">
    <source>
        <dbReference type="ARBA" id="ARBA00004496"/>
    </source>
</evidence>
<gene>
    <name evidence="17" type="primary">panC/cmk</name>
    <name evidence="19" type="ORF">BRW62_09420</name>
</gene>
<keyword evidence="11 17" id="KW-0067">ATP-binding</keyword>
<keyword evidence="20" id="KW-1185">Reference proteome</keyword>
<dbReference type="NCBIfam" id="TIGR00017">
    <property type="entry name" value="cmk"/>
    <property type="match status" value="1"/>
</dbReference>
<reference evidence="19 20" key="1">
    <citation type="submission" date="2016-11" db="EMBL/GenBank/DDBJ databases">
        <title>Complete genome sequence of thermophilic cyanobacteria strain Synechococcus sp. PCC6715.</title>
        <authorList>
            <person name="Tang J."/>
            <person name="Daroch M."/>
            <person name="Liang Y."/>
            <person name="Jiang D."/>
            <person name="Shah M."/>
        </authorList>
    </citation>
    <scope>NUCLEOTIDE SEQUENCE [LARGE SCALE GENOMIC DNA]</scope>
    <source>
        <strain evidence="19 20">PCC 6715</strain>
    </source>
</reference>
<evidence type="ECO:0000256" key="16">
    <source>
        <dbReference type="ARBA" id="ARBA00055042"/>
    </source>
</evidence>
<protein>
    <recommendedName>
        <fullName evidence="17">Bifunctional pantoate ligase/cytidylate kinase</fullName>
    </recommendedName>
    <domain>
        <recommendedName>
            <fullName evidence="17">Pantothenate synthetase</fullName>
            <shortName evidence="17">PS</shortName>
            <ecNumber evidence="17">6.3.2.1</ecNumber>
        </recommendedName>
        <alternativeName>
            <fullName evidence="17">Pantoate--beta-alanine ligase</fullName>
        </alternativeName>
        <alternativeName>
            <fullName evidence="17">Pantoate-activating enzyme</fullName>
        </alternativeName>
    </domain>
    <domain>
        <recommendedName>
            <fullName evidence="17">Cytidylate kinase</fullName>
            <shortName evidence="17">CK</shortName>
            <ecNumber evidence="17">2.7.4.25</ecNumber>
        </recommendedName>
        <alternativeName>
            <fullName evidence="17">Cytidine monophosphate kinase</fullName>
            <shortName evidence="17">CMP kinase</shortName>
        </alternativeName>
    </domain>
</protein>
<comment type="function">
    <text evidence="17">Catalyzes the transfer of a phosphate group from ATP to either CMP or dCMP to form CDP or dCDP and ADP, respectively.</text>
</comment>
<feature type="binding site" evidence="17">
    <location>
        <begin position="152"/>
        <end position="155"/>
    </location>
    <ligand>
        <name>ATP</name>
        <dbReference type="ChEBI" id="CHEBI:30616"/>
    </ligand>
</feature>
<name>A0A2D2Q340_PARLV</name>
<dbReference type="AlphaFoldDB" id="A0A2D2Q340"/>
<dbReference type="HAMAP" id="MF_00238">
    <property type="entry name" value="Cytidyl_kinase_type1"/>
    <property type="match status" value="1"/>
</dbReference>
<feature type="binding site" evidence="17">
    <location>
        <position position="63"/>
    </location>
    <ligand>
        <name>beta-alanine</name>
        <dbReference type="ChEBI" id="CHEBI:57966"/>
    </ligand>
</feature>
<dbReference type="Gene3D" id="3.40.50.620">
    <property type="entry name" value="HUPs"/>
    <property type="match status" value="1"/>
</dbReference>
<evidence type="ECO:0000259" key="18">
    <source>
        <dbReference type="Pfam" id="PF02224"/>
    </source>
</evidence>
<dbReference type="SUPFAM" id="SSF52374">
    <property type="entry name" value="Nucleotidylyl transferase"/>
    <property type="match status" value="1"/>
</dbReference>
<dbReference type="CDD" id="cd00560">
    <property type="entry name" value="PanC"/>
    <property type="match status" value="1"/>
</dbReference>
<evidence type="ECO:0000256" key="13">
    <source>
        <dbReference type="ARBA" id="ARBA00047615"/>
    </source>
</evidence>